<feature type="region of interest" description="Disordered" evidence="1">
    <location>
        <begin position="15"/>
        <end position="46"/>
    </location>
</feature>
<comment type="caution">
    <text evidence="2">The sequence shown here is derived from an EMBL/GenBank/DDBJ whole genome shotgun (WGS) entry which is preliminary data.</text>
</comment>
<reference evidence="2 3" key="1">
    <citation type="submission" date="2020-08" db="EMBL/GenBank/DDBJ databases">
        <title>Genomic Encyclopedia of Type Strains, Phase IV (KMG-V): Genome sequencing to study the core and pangenomes of soil and plant-associated prokaryotes.</title>
        <authorList>
            <person name="Whitman W."/>
        </authorList>
    </citation>
    <scope>NUCLEOTIDE SEQUENCE [LARGE SCALE GENOMIC DNA]</scope>
    <source>
        <strain evidence="2 3">JPY158</strain>
    </source>
</reference>
<sequence>MRDFSSADQLMAELAPQECAHDGRTKQKRSLAGNGKTPSTHSLNNYSTDRSPAFCVTRLSELVANLRTYTCIAS</sequence>
<keyword evidence="3" id="KW-1185">Reference proteome</keyword>
<feature type="compositionally biased region" description="Polar residues" evidence="1">
    <location>
        <begin position="36"/>
        <end position="46"/>
    </location>
</feature>
<dbReference type="Proteomes" id="UP000592780">
    <property type="component" value="Unassembled WGS sequence"/>
</dbReference>
<dbReference type="EMBL" id="JACHDD010000005">
    <property type="protein sequence ID" value="MBB5425030.1"/>
    <property type="molecule type" value="Genomic_DNA"/>
</dbReference>
<evidence type="ECO:0000256" key="1">
    <source>
        <dbReference type="SAM" id="MobiDB-lite"/>
    </source>
</evidence>
<gene>
    <name evidence="2" type="ORF">HDG40_003184</name>
</gene>
<name>A0A7W8PXG0_PARAM</name>
<dbReference type="AlphaFoldDB" id="A0A7W8PXG0"/>
<evidence type="ECO:0000313" key="2">
    <source>
        <dbReference type="EMBL" id="MBB5425030.1"/>
    </source>
</evidence>
<accession>A0A7W8PXG0</accession>
<protein>
    <submittedName>
        <fullName evidence="2">Uncharacterized protein</fullName>
    </submittedName>
</protein>
<organism evidence="2 3">
    <name type="scientific">Paraburkholderia atlantica</name>
    <dbReference type="NCBI Taxonomy" id="2654982"/>
    <lineage>
        <taxon>Bacteria</taxon>
        <taxon>Pseudomonadati</taxon>
        <taxon>Pseudomonadota</taxon>
        <taxon>Betaproteobacteria</taxon>
        <taxon>Burkholderiales</taxon>
        <taxon>Burkholderiaceae</taxon>
        <taxon>Paraburkholderia</taxon>
    </lineage>
</organism>
<proteinExistence type="predicted"/>
<evidence type="ECO:0000313" key="3">
    <source>
        <dbReference type="Proteomes" id="UP000592780"/>
    </source>
</evidence>